<dbReference type="InterPro" id="IPR036779">
    <property type="entry name" value="LysM_dom_sf"/>
</dbReference>
<evidence type="ECO:0000256" key="2">
    <source>
        <dbReference type="SAM" id="MobiDB-lite"/>
    </source>
</evidence>
<dbReference type="InterPro" id="IPR018392">
    <property type="entry name" value="LysM"/>
</dbReference>
<keyword evidence="7" id="KW-1185">Reference proteome</keyword>
<keyword evidence="3" id="KW-0472">Membrane</keyword>
<protein>
    <submittedName>
        <fullName evidence="6">Peptidoglycan DD-metalloendopeptidase family protein</fullName>
    </submittedName>
</protein>
<dbReference type="SUPFAM" id="SSF54106">
    <property type="entry name" value="LysM domain"/>
    <property type="match status" value="1"/>
</dbReference>
<dbReference type="InterPro" id="IPR011055">
    <property type="entry name" value="Dup_hybrid_motif"/>
</dbReference>
<evidence type="ECO:0000256" key="1">
    <source>
        <dbReference type="ARBA" id="ARBA00022729"/>
    </source>
</evidence>
<organism evidence="6 7">
    <name type="scientific">Paenibacillus xanthanilyticus</name>
    <dbReference type="NCBI Taxonomy" id="1783531"/>
    <lineage>
        <taxon>Bacteria</taxon>
        <taxon>Bacillati</taxon>
        <taxon>Bacillota</taxon>
        <taxon>Bacilli</taxon>
        <taxon>Bacillales</taxon>
        <taxon>Paenibacillaceae</taxon>
        <taxon>Paenibacillus</taxon>
    </lineage>
</organism>
<dbReference type="Proteomes" id="UP001595715">
    <property type="component" value="Unassembled WGS sequence"/>
</dbReference>
<evidence type="ECO:0000313" key="6">
    <source>
        <dbReference type="EMBL" id="MFC4100735.1"/>
    </source>
</evidence>
<dbReference type="PROSITE" id="PS51109">
    <property type="entry name" value="G5"/>
    <property type="match status" value="1"/>
</dbReference>
<keyword evidence="3" id="KW-1133">Transmembrane helix</keyword>
<sequence length="511" mass="55301">MSVFNEPDRIRKGWNSLRQSFRRARSQPSSSVEHDNGTNKGKRNLHRKPLLLAGGALAFVLIAGFSGAEFMKANTVDYYDVYRNGSLIGSVAKQEQVEALVAEQKKAVAAAHPDVTMVLDTGTITYKAQSAYKARPETDATLDKLADLFDSHATGVELKVDGKVIAVVKDQATADKILASVQNRYAPKAAQAKTAVTALAYTETSKTASAKPSTVVKSVKIIENVTTTAANVDPSAIDDAGEVYTKMIKGSVKPTQYTVQAGDCVGCIAQKFDISPQVIYENNKWIKDDMIKIGDVLDLTVLQPEVTVQTVEHVTETESIEPITVIQKNSNMRAGETKIVREGKAGKKKVVYQLTKQNGYLMNEELLGEQVLEPSVPAIVMKGTKVILGEGTGRFAWPVSGAKLTSSYGTRWGRLHKGIDLIGNKTILAADNGVVSFAGYKNGLGNAVIINHKNGYETIYGHLSKISVEKGQVVQQGDKLGIMGNTGHSFGTHLHFEIHKGGKVQNPIKYL</sequence>
<dbReference type="PROSITE" id="PS51782">
    <property type="entry name" value="LYSM"/>
    <property type="match status" value="1"/>
</dbReference>
<feature type="domain" description="LysM" evidence="5">
    <location>
        <begin position="255"/>
        <end position="299"/>
    </location>
</feature>
<dbReference type="RefSeq" id="WP_377719383.1">
    <property type="nucleotide sequence ID" value="NZ_JBHSAM010000025.1"/>
</dbReference>
<reference evidence="7" key="1">
    <citation type="journal article" date="2019" name="Int. J. Syst. Evol. Microbiol.">
        <title>The Global Catalogue of Microorganisms (GCM) 10K type strain sequencing project: providing services to taxonomists for standard genome sequencing and annotation.</title>
        <authorList>
            <consortium name="The Broad Institute Genomics Platform"/>
            <consortium name="The Broad Institute Genome Sequencing Center for Infectious Disease"/>
            <person name="Wu L."/>
            <person name="Ma J."/>
        </authorList>
    </citation>
    <scope>NUCLEOTIDE SEQUENCE [LARGE SCALE GENOMIC DNA]</scope>
    <source>
        <strain evidence="7">IBRC-M 10987</strain>
    </source>
</reference>
<dbReference type="Gene3D" id="3.10.350.10">
    <property type="entry name" value="LysM domain"/>
    <property type="match status" value="1"/>
</dbReference>
<gene>
    <name evidence="6" type="ORF">ACFOZ8_13840</name>
</gene>
<dbReference type="Gene3D" id="2.20.230.10">
    <property type="entry name" value="Resuscitation-promoting factor rpfb"/>
    <property type="match status" value="1"/>
</dbReference>
<feature type="domain" description="G5" evidence="4">
    <location>
        <begin position="306"/>
        <end position="386"/>
    </location>
</feature>
<dbReference type="InterPro" id="IPR016047">
    <property type="entry name" value="M23ase_b-sheet_dom"/>
</dbReference>
<evidence type="ECO:0000259" key="5">
    <source>
        <dbReference type="PROSITE" id="PS51782"/>
    </source>
</evidence>
<dbReference type="SMART" id="SM00257">
    <property type="entry name" value="LysM"/>
    <property type="match status" value="1"/>
</dbReference>
<evidence type="ECO:0000259" key="4">
    <source>
        <dbReference type="PROSITE" id="PS51109"/>
    </source>
</evidence>
<dbReference type="InterPro" id="IPR050570">
    <property type="entry name" value="Cell_wall_metabolism_enzyme"/>
</dbReference>
<dbReference type="InterPro" id="IPR011098">
    <property type="entry name" value="G5_dom"/>
</dbReference>
<evidence type="ECO:0000256" key="3">
    <source>
        <dbReference type="SAM" id="Phobius"/>
    </source>
</evidence>
<dbReference type="CDD" id="cd00118">
    <property type="entry name" value="LysM"/>
    <property type="match status" value="1"/>
</dbReference>
<keyword evidence="1" id="KW-0732">Signal</keyword>
<accession>A0ABV8K3Z1</accession>
<evidence type="ECO:0000313" key="7">
    <source>
        <dbReference type="Proteomes" id="UP001595715"/>
    </source>
</evidence>
<feature type="transmembrane region" description="Helical" evidence="3">
    <location>
        <begin position="50"/>
        <end position="68"/>
    </location>
</feature>
<dbReference type="PANTHER" id="PTHR21666">
    <property type="entry name" value="PEPTIDASE-RELATED"/>
    <property type="match status" value="1"/>
</dbReference>
<feature type="region of interest" description="Disordered" evidence="2">
    <location>
        <begin position="21"/>
        <end position="45"/>
    </location>
</feature>
<dbReference type="PANTHER" id="PTHR21666:SF270">
    <property type="entry name" value="MUREIN HYDROLASE ACTIVATOR ENVC"/>
    <property type="match status" value="1"/>
</dbReference>
<dbReference type="SUPFAM" id="SSF51261">
    <property type="entry name" value="Duplicated hybrid motif"/>
    <property type="match status" value="1"/>
</dbReference>
<dbReference type="Pfam" id="PF01551">
    <property type="entry name" value="Peptidase_M23"/>
    <property type="match status" value="1"/>
</dbReference>
<dbReference type="Pfam" id="PF01476">
    <property type="entry name" value="LysM"/>
    <property type="match status" value="1"/>
</dbReference>
<dbReference type="EMBL" id="JBHSAM010000025">
    <property type="protein sequence ID" value="MFC4100735.1"/>
    <property type="molecule type" value="Genomic_DNA"/>
</dbReference>
<comment type="caution">
    <text evidence="6">The sequence shown here is derived from an EMBL/GenBank/DDBJ whole genome shotgun (WGS) entry which is preliminary data.</text>
</comment>
<dbReference type="Pfam" id="PF07501">
    <property type="entry name" value="G5"/>
    <property type="match status" value="1"/>
</dbReference>
<dbReference type="Gene3D" id="2.70.70.10">
    <property type="entry name" value="Glucose Permease (Domain IIA)"/>
    <property type="match status" value="1"/>
</dbReference>
<name>A0ABV8K3Z1_9BACL</name>
<proteinExistence type="predicted"/>
<keyword evidence="3" id="KW-0812">Transmembrane</keyword>
<dbReference type="SMART" id="SM01208">
    <property type="entry name" value="G5"/>
    <property type="match status" value="1"/>
</dbReference>
<dbReference type="CDD" id="cd12797">
    <property type="entry name" value="M23_peptidase"/>
    <property type="match status" value="1"/>
</dbReference>